<name>A0A2V5KZX8_9MICC</name>
<sequence>MSEDDELGRATVRELIVKLALTEDQLRSTANPGRIAALARREQAIVAALHQHELITKGPCHPPCRAQDSTTQTTQRPENEGRDHHSPQYLRAVISTFV</sequence>
<feature type="region of interest" description="Disordered" evidence="1">
    <location>
        <begin position="56"/>
        <end position="89"/>
    </location>
</feature>
<proteinExistence type="predicted"/>
<dbReference type="Proteomes" id="UP000247832">
    <property type="component" value="Unassembled WGS sequence"/>
</dbReference>
<organism evidence="2 3">
    <name type="scientific">Arthrobacter livingstonensis</name>
    <dbReference type="NCBI Taxonomy" id="670078"/>
    <lineage>
        <taxon>Bacteria</taxon>
        <taxon>Bacillati</taxon>
        <taxon>Actinomycetota</taxon>
        <taxon>Actinomycetes</taxon>
        <taxon>Micrococcales</taxon>
        <taxon>Micrococcaceae</taxon>
        <taxon>Arthrobacter</taxon>
    </lineage>
</organism>
<comment type="caution">
    <text evidence="2">The sequence shown here is derived from an EMBL/GenBank/DDBJ whole genome shotgun (WGS) entry which is preliminary data.</text>
</comment>
<reference evidence="2 3" key="1">
    <citation type="submission" date="2018-05" db="EMBL/GenBank/DDBJ databases">
        <title>Genetic diversity of glacier-inhabiting Cryobacterium bacteria in China and description of Cryobacterium mengkeensis sp. nov. and Arthrobacter glacialis sp. nov.</title>
        <authorList>
            <person name="Liu Q."/>
            <person name="Xin Y.-H."/>
        </authorList>
    </citation>
    <scope>NUCLEOTIDE SEQUENCE [LARGE SCALE GENOMIC DNA]</scope>
    <source>
        <strain evidence="2 3">LI2</strain>
    </source>
</reference>
<evidence type="ECO:0000313" key="2">
    <source>
        <dbReference type="EMBL" id="PYI64228.1"/>
    </source>
</evidence>
<gene>
    <name evidence="2" type="ORF">CVV68_22475</name>
</gene>
<dbReference type="EMBL" id="QJVD01000063">
    <property type="protein sequence ID" value="PYI64228.1"/>
    <property type="molecule type" value="Genomic_DNA"/>
</dbReference>
<feature type="compositionally biased region" description="Polar residues" evidence="1">
    <location>
        <begin position="67"/>
        <end position="76"/>
    </location>
</feature>
<dbReference type="AlphaFoldDB" id="A0A2V5KZX8"/>
<evidence type="ECO:0000313" key="3">
    <source>
        <dbReference type="Proteomes" id="UP000247832"/>
    </source>
</evidence>
<accession>A0A2V5KZX8</accession>
<protein>
    <submittedName>
        <fullName evidence="2">Uncharacterized protein</fullName>
    </submittedName>
</protein>
<evidence type="ECO:0000256" key="1">
    <source>
        <dbReference type="SAM" id="MobiDB-lite"/>
    </source>
</evidence>
<feature type="compositionally biased region" description="Basic and acidic residues" evidence="1">
    <location>
        <begin position="77"/>
        <end position="86"/>
    </location>
</feature>
<keyword evidence="3" id="KW-1185">Reference proteome</keyword>